<keyword evidence="3" id="KW-0472">Membrane</keyword>
<dbReference type="Proteomes" id="UP000836841">
    <property type="component" value="Chromosome 7"/>
</dbReference>
<reference evidence="5 6" key="1">
    <citation type="submission" date="2022-03" db="EMBL/GenBank/DDBJ databases">
        <authorList>
            <person name="Nunn A."/>
            <person name="Chopra R."/>
            <person name="Nunn A."/>
            <person name="Contreras Garrido A."/>
        </authorList>
    </citation>
    <scope>NUCLEOTIDE SEQUENCE [LARGE SCALE GENOMIC DNA]</scope>
</reference>
<protein>
    <recommendedName>
        <fullName evidence="4">K+ potassium transporter integral membrane domain-containing protein</fullName>
    </recommendedName>
</protein>
<comment type="similarity">
    <text evidence="2">Belongs to the HAK/KUP transporter (TC 2.A.72.3) family.</text>
</comment>
<keyword evidence="3" id="KW-1133">Transmembrane helix</keyword>
<keyword evidence="6" id="KW-1185">Reference proteome</keyword>
<dbReference type="PANTHER" id="PTHR30540">
    <property type="entry name" value="OSMOTIC STRESS POTASSIUM TRANSPORTER"/>
    <property type="match status" value="1"/>
</dbReference>
<comment type="subcellular location">
    <subcellularLocation>
        <location evidence="1">Cell membrane</location>
        <topology evidence="1">Multi-pass membrane protein</topology>
    </subcellularLocation>
</comment>
<feature type="transmembrane region" description="Helical" evidence="3">
    <location>
        <begin position="12"/>
        <end position="34"/>
    </location>
</feature>
<evidence type="ECO:0000259" key="4">
    <source>
        <dbReference type="Pfam" id="PF02705"/>
    </source>
</evidence>
<evidence type="ECO:0000313" key="6">
    <source>
        <dbReference type="Proteomes" id="UP000836841"/>
    </source>
</evidence>
<proteinExistence type="inferred from homology"/>
<evidence type="ECO:0000256" key="1">
    <source>
        <dbReference type="ARBA" id="ARBA00004651"/>
    </source>
</evidence>
<gene>
    <name evidence="5" type="ORF">TAV2_LOCUS23756</name>
</gene>
<evidence type="ECO:0000256" key="2">
    <source>
        <dbReference type="ARBA" id="ARBA00008440"/>
    </source>
</evidence>
<dbReference type="Pfam" id="PF02705">
    <property type="entry name" value="K_trans"/>
    <property type="match status" value="1"/>
</dbReference>
<dbReference type="InterPro" id="IPR053951">
    <property type="entry name" value="K_trans_N"/>
</dbReference>
<evidence type="ECO:0000313" key="5">
    <source>
        <dbReference type="EMBL" id="CAH2078156.1"/>
    </source>
</evidence>
<name>A0AAU9T4J8_THLAR</name>
<keyword evidence="3" id="KW-0812">Transmembrane</keyword>
<dbReference type="EMBL" id="OU466863">
    <property type="protein sequence ID" value="CAH2078156.1"/>
    <property type="molecule type" value="Genomic_DNA"/>
</dbReference>
<accession>A0AAU9T4J8</accession>
<organism evidence="5 6">
    <name type="scientific">Thlaspi arvense</name>
    <name type="common">Field penny-cress</name>
    <dbReference type="NCBI Taxonomy" id="13288"/>
    <lineage>
        <taxon>Eukaryota</taxon>
        <taxon>Viridiplantae</taxon>
        <taxon>Streptophyta</taxon>
        <taxon>Embryophyta</taxon>
        <taxon>Tracheophyta</taxon>
        <taxon>Spermatophyta</taxon>
        <taxon>Magnoliopsida</taxon>
        <taxon>eudicotyledons</taxon>
        <taxon>Gunneridae</taxon>
        <taxon>Pentapetalae</taxon>
        <taxon>rosids</taxon>
        <taxon>malvids</taxon>
        <taxon>Brassicales</taxon>
        <taxon>Brassicaceae</taxon>
        <taxon>Thlaspideae</taxon>
        <taxon>Thlaspi</taxon>
    </lineage>
</organism>
<sequence>MADRRNRCNQVLLLAYQSFGLVFGDLSISPLYVYKCTFYGGLKHHQTEDAIFGAFSLIFWTITLLSLIKYMMTMVKEGSSLCMLCSVDTRDFLCFQISKRLMRKSLHTMALEMQLGICIALLSKAL</sequence>
<feature type="domain" description="K+ potassium transporter integral membrane" evidence="4">
    <location>
        <begin position="14"/>
        <end position="76"/>
    </location>
</feature>
<feature type="non-terminal residue" evidence="5">
    <location>
        <position position="126"/>
    </location>
</feature>
<feature type="transmembrane region" description="Helical" evidence="3">
    <location>
        <begin position="50"/>
        <end position="68"/>
    </location>
</feature>
<dbReference type="GO" id="GO:0015079">
    <property type="term" value="F:potassium ion transmembrane transporter activity"/>
    <property type="evidence" value="ECO:0007669"/>
    <property type="project" value="InterPro"/>
</dbReference>
<evidence type="ECO:0000256" key="3">
    <source>
        <dbReference type="SAM" id="Phobius"/>
    </source>
</evidence>
<dbReference type="AlphaFoldDB" id="A0AAU9T4J8"/>
<dbReference type="PANTHER" id="PTHR30540:SF108">
    <property type="entry name" value="POTASSIUM TRANSPORTER 3"/>
    <property type="match status" value="1"/>
</dbReference>
<dbReference type="GO" id="GO:0005886">
    <property type="term" value="C:plasma membrane"/>
    <property type="evidence" value="ECO:0007669"/>
    <property type="project" value="UniProtKB-SubCell"/>
</dbReference>
<dbReference type="InterPro" id="IPR003855">
    <property type="entry name" value="K+_transporter"/>
</dbReference>